<keyword evidence="10" id="KW-0472">Membrane</keyword>
<dbReference type="PRINTS" id="PR00463">
    <property type="entry name" value="EP450I"/>
</dbReference>
<dbReference type="Pfam" id="PF00067">
    <property type="entry name" value="p450"/>
    <property type="match status" value="1"/>
</dbReference>
<accession>A0A1Q5Q7Y9</accession>
<feature type="transmembrane region" description="Helical" evidence="10">
    <location>
        <begin position="21"/>
        <end position="45"/>
    </location>
</feature>
<comment type="caution">
    <text evidence="11">The sequence shown here is derived from an EMBL/GenBank/DDBJ whole genome shotgun (WGS) entry which is preliminary data.</text>
</comment>
<keyword evidence="6 8" id="KW-0408">Iron</keyword>
<evidence type="ECO:0000256" key="3">
    <source>
        <dbReference type="ARBA" id="ARBA00022617"/>
    </source>
</evidence>
<dbReference type="Proteomes" id="UP000214365">
    <property type="component" value="Unassembled WGS sequence"/>
</dbReference>
<evidence type="ECO:0000256" key="5">
    <source>
        <dbReference type="ARBA" id="ARBA00023002"/>
    </source>
</evidence>
<keyword evidence="4 8" id="KW-0479">Metal-binding</keyword>
<keyword evidence="10" id="KW-1133">Transmembrane helix</keyword>
<dbReference type="InterPro" id="IPR017972">
    <property type="entry name" value="Cyt_P450_CS"/>
</dbReference>
<reference evidence="11 12" key="1">
    <citation type="submission" date="2015-06" db="EMBL/GenBank/DDBJ databases">
        <title>Talaromyces atroroseus IBT 11181 draft genome.</title>
        <authorList>
            <person name="Rasmussen K.B."/>
            <person name="Rasmussen S."/>
            <person name="Petersen B."/>
            <person name="Sicheritz-Ponten T."/>
            <person name="Mortensen U.H."/>
            <person name="Thrane U."/>
        </authorList>
    </citation>
    <scope>NUCLEOTIDE SEQUENCE [LARGE SCALE GENOMIC DNA]</scope>
    <source>
        <strain evidence="11 12">IBT 11181</strain>
    </source>
</reference>
<comment type="similarity">
    <text evidence="2 9">Belongs to the cytochrome P450 family.</text>
</comment>
<evidence type="ECO:0000313" key="11">
    <source>
        <dbReference type="EMBL" id="OKL56264.1"/>
    </source>
</evidence>
<keyword evidence="3 8" id="KW-0349">Heme</keyword>
<evidence type="ECO:0000313" key="12">
    <source>
        <dbReference type="Proteomes" id="UP000214365"/>
    </source>
</evidence>
<comment type="cofactor">
    <cofactor evidence="1 8">
        <name>heme</name>
        <dbReference type="ChEBI" id="CHEBI:30413"/>
    </cofactor>
</comment>
<dbReference type="InterPro" id="IPR002401">
    <property type="entry name" value="Cyt_P450_E_grp-I"/>
</dbReference>
<evidence type="ECO:0000256" key="8">
    <source>
        <dbReference type="PIRSR" id="PIRSR602401-1"/>
    </source>
</evidence>
<dbReference type="AlphaFoldDB" id="A0A1Q5Q7Y9"/>
<evidence type="ECO:0000256" key="6">
    <source>
        <dbReference type="ARBA" id="ARBA00023004"/>
    </source>
</evidence>
<feature type="binding site" description="axial binding residue" evidence="8">
    <location>
        <position position="478"/>
    </location>
    <ligand>
        <name>heme</name>
        <dbReference type="ChEBI" id="CHEBI:30413"/>
    </ligand>
    <ligandPart>
        <name>Fe</name>
        <dbReference type="ChEBI" id="CHEBI:18248"/>
    </ligandPart>
</feature>
<sequence length="550" mass="61738">MDKSASSVSAASSSFIKPHNLLTLLLLLSTSGCIYVATICIYRLFLHPFAHVPGPLLARLTDVYGLYHAWLQDTHLAIHRLHLQYGPIVRYGPDRILVNDVYGMKEIYGYNANFAKGKVYEALRFNPVHSVFNATDKNMHRRKRRLVAQGFSEAALRASEGCILKHVDRFVDGLLSEDTVSTKDGNWVTPKDLSVHANYLALDIITDLVFGQSTDALVKPDNRQYRPMLVSTGYRMGMANQMPEAFRTGKSGQWLDLGTWTLSNMDNQRAQWAGLLRGWAMERIETEKTRIQEPERRDMMSTIINATDPDTGEKLSTQEIVAEAFTLITAGSDTTATAISATLFYLSRNPSTCERVVAEIRSRFSSLEDVHMGPILNGCQYLRACIEEALRMSAPVITPLYREAGPGGAIVCGIYVPEGYVAASEAYALHHNEKYYPDSFSYLPERWMPSYKSEKGSISVSSEAKTAFFTFSHGTRNCAGINLAYLEISLALARLLWLADLRIPSQPKLARIGGGDRGDKEPMRRRENEYQLYDVFASEKEGPLLEFRRR</sequence>
<dbReference type="PANTHER" id="PTHR24305:SF237">
    <property type="entry name" value="CYTOCHROME P450 MONOOXYGENASE ATNE-RELATED"/>
    <property type="match status" value="1"/>
</dbReference>
<evidence type="ECO:0000256" key="9">
    <source>
        <dbReference type="RuleBase" id="RU000461"/>
    </source>
</evidence>
<gene>
    <name evidence="11" type="ORF">UA08_08508</name>
</gene>
<dbReference type="EMBL" id="LFMY01000015">
    <property type="protein sequence ID" value="OKL56264.1"/>
    <property type="molecule type" value="Genomic_DNA"/>
</dbReference>
<keyword evidence="7 9" id="KW-0503">Monooxygenase</keyword>
<dbReference type="InterPro" id="IPR050121">
    <property type="entry name" value="Cytochrome_P450_monoxygenase"/>
</dbReference>
<organism evidence="11 12">
    <name type="scientific">Talaromyces atroroseus</name>
    <dbReference type="NCBI Taxonomy" id="1441469"/>
    <lineage>
        <taxon>Eukaryota</taxon>
        <taxon>Fungi</taxon>
        <taxon>Dikarya</taxon>
        <taxon>Ascomycota</taxon>
        <taxon>Pezizomycotina</taxon>
        <taxon>Eurotiomycetes</taxon>
        <taxon>Eurotiomycetidae</taxon>
        <taxon>Eurotiales</taxon>
        <taxon>Trichocomaceae</taxon>
        <taxon>Talaromyces</taxon>
        <taxon>Talaromyces sect. Trachyspermi</taxon>
    </lineage>
</organism>
<dbReference type="PROSITE" id="PS00086">
    <property type="entry name" value="CYTOCHROME_P450"/>
    <property type="match status" value="1"/>
</dbReference>
<dbReference type="GO" id="GO:0020037">
    <property type="term" value="F:heme binding"/>
    <property type="evidence" value="ECO:0007669"/>
    <property type="project" value="InterPro"/>
</dbReference>
<evidence type="ECO:0000256" key="4">
    <source>
        <dbReference type="ARBA" id="ARBA00022723"/>
    </source>
</evidence>
<dbReference type="GO" id="GO:0005506">
    <property type="term" value="F:iron ion binding"/>
    <property type="evidence" value="ECO:0007669"/>
    <property type="project" value="InterPro"/>
</dbReference>
<dbReference type="GO" id="GO:0016705">
    <property type="term" value="F:oxidoreductase activity, acting on paired donors, with incorporation or reduction of molecular oxygen"/>
    <property type="evidence" value="ECO:0007669"/>
    <property type="project" value="InterPro"/>
</dbReference>
<dbReference type="CDD" id="cd11061">
    <property type="entry name" value="CYP67-like"/>
    <property type="match status" value="1"/>
</dbReference>
<name>A0A1Q5Q7Y9_TALAT</name>
<dbReference type="GO" id="GO:0004497">
    <property type="term" value="F:monooxygenase activity"/>
    <property type="evidence" value="ECO:0007669"/>
    <property type="project" value="UniProtKB-KW"/>
</dbReference>
<evidence type="ECO:0000256" key="7">
    <source>
        <dbReference type="ARBA" id="ARBA00023033"/>
    </source>
</evidence>
<dbReference type="PROSITE" id="PS51257">
    <property type="entry name" value="PROKAR_LIPOPROTEIN"/>
    <property type="match status" value="1"/>
</dbReference>
<dbReference type="Gene3D" id="1.10.630.10">
    <property type="entry name" value="Cytochrome P450"/>
    <property type="match status" value="1"/>
</dbReference>
<dbReference type="RefSeq" id="XP_020116385.1">
    <property type="nucleotide sequence ID" value="XM_020263404.1"/>
</dbReference>
<evidence type="ECO:0000256" key="2">
    <source>
        <dbReference type="ARBA" id="ARBA00010617"/>
    </source>
</evidence>
<dbReference type="SUPFAM" id="SSF48264">
    <property type="entry name" value="Cytochrome P450"/>
    <property type="match status" value="1"/>
</dbReference>
<evidence type="ECO:0000256" key="1">
    <source>
        <dbReference type="ARBA" id="ARBA00001971"/>
    </source>
</evidence>
<dbReference type="InterPro" id="IPR036396">
    <property type="entry name" value="Cyt_P450_sf"/>
</dbReference>
<dbReference type="STRING" id="1441469.A0A1Q5Q7Y9"/>
<evidence type="ECO:0000256" key="10">
    <source>
        <dbReference type="SAM" id="Phobius"/>
    </source>
</evidence>
<keyword evidence="5 9" id="KW-0560">Oxidoreductase</keyword>
<dbReference type="PANTHER" id="PTHR24305">
    <property type="entry name" value="CYTOCHROME P450"/>
    <property type="match status" value="1"/>
</dbReference>
<keyword evidence="10" id="KW-0812">Transmembrane</keyword>
<keyword evidence="12" id="KW-1185">Reference proteome</keyword>
<proteinExistence type="inferred from homology"/>
<dbReference type="OrthoDB" id="1470350at2759"/>
<protein>
    <recommendedName>
        <fullName evidence="13">Isotrichodermin C-15 hydroxylase</fullName>
    </recommendedName>
</protein>
<dbReference type="PRINTS" id="PR00385">
    <property type="entry name" value="P450"/>
</dbReference>
<dbReference type="InterPro" id="IPR001128">
    <property type="entry name" value="Cyt_P450"/>
</dbReference>
<dbReference type="GeneID" id="31008264"/>
<evidence type="ECO:0008006" key="13">
    <source>
        <dbReference type="Google" id="ProtNLM"/>
    </source>
</evidence>